<organism evidence="1 2">
    <name type="scientific">Polypedilum vanderplanki</name>
    <name type="common">Sleeping chironomid midge</name>
    <dbReference type="NCBI Taxonomy" id="319348"/>
    <lineage>
        <taxon>Eukaryota</taxon>
        <taxon>Metazoa</taxon>
        <taxon>Ecdysozoa</taxon>
        <taxon>Arthropoda</taxon>
        <taxon>Hexapoda</taxon>
        <taxon>Insecta</taxon>
        <taxon>Pterygota</taxon>
        <taxon>Neoptera</taxon>
        <taxon>Endopterygota</taxon>
        <taxon>Diptera</taxon>
        <taxon>Nematocera</taxon>
        <taxon>Chironomoidea</taxon>
        <taxon>Chironomidae</taxon>
        <taxon>Chironominae</taxon>
        <taxon>Polypedilum</taxon>
        <taxon>Polypedilum</taxon>
    </lineage>
</organism>
<evidence type="ECO:0000313" key="1">
    <source>
        <dbReference type="EMBL" id="KAG5677690.1"/>
    </source>
</evidence>
<dbReference type="Proteomes" id="UP001107558">
    <property type="component" value="Chromosome 2"/>
</dbReference>
<proteinExistence type="predicted"/>
<sequence>MLPAANSYSANVLLKDLNNNGMKKLCLKKPKDLVLFRRYEVINAKMINTNYGERVLYTLQYKSMDLDEIEQFTIFPGKQYSTQKSLKTLKTLIANKEKRLLVYLKSLTTCGNNLLIPEFIFELKNKCGAQAASIMAPNTQELNNNNISSSSCDDVQL</sequence>
<protein>
    <submittedName>
        <fullName evidence="1">Uncharacterized protein</fullName>
    </submittedName>
</protein>
<accession>A0A9J6C6M9</accession>
<gene>
    <name evidence="1" type="ORF">PVAND_007425</name>
</gene>
<evidence type="ECO:0000313" key="2">
    <source>
        <dbReference type="Proteomes" id="UP001107558"/>
    </source>
</evidence>
<comment type="caution">
    <text evidence="1">The sequence shown here is derived from an EMBL/GenBank/DDBJ whole genome shotgun (WGS) entry which is preliminary data.</text>
</comment>
<dbReference type="EMBL" id="JADBJN010000002">
    <property type="protein sequence ID" value="KAG5677690.1"/>
    <property type="molecule type" value="Genomic_DNA"/>
</dbReference>
<reference evidence="1" key="1">
    <citation type="submission" date="2021-03" db="EMBL/GenBank/DDBJ databases">
        <title>Chromosome level genome of the anhydrobiotic midge Polypedilum vanderplanki.</title>
        <authorList>
            <person name="Yoshida Y."/>
            <person name="Kikawada T."/>
            <person name="Gusev O."/>
        </authorList>
    </citation>
    <scope>NUCLEOTIDE SEQUENCE</scope>
    <source>
        <strain evidence="1">NIAS01</strain>
        <tissue evidence="1">Whole body or cell culture</tissue>
    </source>
</reference>
<dbReference type="AlphaFoldDB" id="A0A9J6C6M9"/>
<name>A0A9J6C6M9_POLVA</name>
<keyword evidence="2" id="KW-1185">Reference proteome</keyword>